<dbReference type="GO" id="GO:1990281">
    <property type="term" value="C:efflux pump complex"/>
    <property type="evidence" value="ECO:0007669"/>
    <property type="project" value="TreeGrafter"/>
</dbReference>
<gene>
    <name evidence="5" type="ORF">SAMN04488056_101710</name>
</gene>
<dbReference type="InterPro" id="IPR058625">
    <property type="entry name" value="MdtA-like_BSH"/>
</dbReference>
<dbReference type="SUPFAM" id="SSF111369">
    <property type="entry name" value="HlyD-like secretion proteins"/>
    <property type="match status" value="1"/>
</dbReference>
<dbReference type="Gene3D" id="2.40.50.100">
    <property type="match status" value="1"/>
</dbReference>
<name>A0A1I5B421_9HYPH</name>
<dbReference type="InterPro" id="IPR058637">
    <property type="entry name" value="YknX-like_C"/>
</dbReference>
<feature type="domain" description="YknX-like C-terminal permuted SH3-like" evidence="4">
    <location>
        <begin position="291"/>
        <end position="357"/>
    </location>
</feature>
<dbReference type="EMBL" id="FOVR01000001">
    <property type="protein sequence ID" value="SFN69433.1"/>
    <property type="molecule type" value="Genomic_DNA"/>
</dbReference>
<dbReference type="RefSeq" id="WP_090068855.1">
    <property type="nucleotide sequence ID" value="NZ_FOVR01000001.1"/>
</dbReference>
<protein>
    <submittedName>
        <fullName evidence="5">RND family efflux transporter, MFP subunit</fullName>
    </submittedName>
</protein>
<keyword evidence="6" id="KW-1185">Reference proteome</keyword>
<dbReference type="Gene3D" id="1.10.287.470">
    <property type="entry name" value="Helix hairpin bin"/>
    <property type="match status" value="1"/>
</dbReference>
<comment type="similarity">
    <text evidence="1">Belongs to the membrane fusion protein (MFP) (TC 8.A.1) family.</text>
</comment>
<organism evidence="5 6">
    <name type="scientific">Cohaesibacter marisflavi</name>
    <dbReference type="NCBI Taxonomy" id="655353"/>
    <lineage>
        <taxon>Bacteria</taxon>
        <taxon>Pseudomonadati</taxon>
        <taxon>Pseudomonadota</taxon>
        <taxon>Alphaproteobacteria</taxon>
        <taxon>Hyphomicrobiales</taxon>
        <taxon>Cohaesibacteraceae</taxon>
    </lineage>
</organism>
<dbReference type="STRING" id="655353.SAMN04488056_101710"/>
<evidence type="ECO:0000313" key="5">
    <source>
        <dbReference type="EMBL" id="SFN69433.1"/>
    </source>
</evidence>
<evidence type="ECO:0000259" key="2">
    <source>
        <dbReference type="Pfam" id="PF25917"/>
    </source>
</evidence>
<dbReference type="InterPro" id="IPR006143">
    <property type="entry name" value="RND_pump_MFP"/>
</dbReference>
<feature type="domain" description="CusB-like beta-barrel" evidence="3">
    <location>
        <begin position="215"/>
        <end position="277"/>
    </location>
</feature>
<sequence length="365" mass="40433">MSKHFMLIGLMALLLSGCNESFFNSADANENGTEDPSARPAKIATAQRVALSLPKSFPGVTTASRKAILSFRVDGQIEDFPVHAGQTLKKGELIARLDDEPYRTVVDSRQAAFDLAKINLERTKKLFEQKHVAKSTLDSAETNFKSARSALKAARDNVKYTRLEAPFEGLVAKTYVERYQTIAAGTQIAQFLGTKNIDVEFNVPEKLFLRFNPRKLEVKPTLQIEFDALPGKNFTATYKEIDTIPDPVTRSYQVTVTMPRPDDLTVFPGMSVTASLNLASLLAHSDDGGVLVPLESVFDEDGKRWVWKLNDQNEAHKSEVKVYGIQDGQLRISEGLEDGDRVIAIGVSYVSEGMKVRKFKKEGGL</sequence>
<dbReference type="Gene3D" id="2.40.420.20">
    <property type="match status" value="1"/>
</dbReference>
<dbReference type="PROSITE" id="PS51257">
    <property type="entry name" value="PROKAR_LIPOPROTEIN"/>
    <property type="match status" value="1"/>
</dbReference>
<evidence type="ECO:0000259" key="4">
    <source>
        <dbReference type="Pfam" id="PF25989"/>
    </source>
</evidence>
<dbReference type="AlphaFoldDB" id="A0A1I5B421"/>
<dbReference type="Pfam" id="PF25954">
    <property type="entry name" value="Beta-barrel_RND_2"/>
    <property type="match status" value="1"/>
</dbReference>
<proteinExistence type="inferred from homology"/>
<dbReference type="InterPro" id="IPR058792">
    <property type="entry name" value="Beta-barrel_RND_2"/>
</dbReference>
<dbReference type="OrthoDB" id="9813967at2"/>
<dbReference type="Pfam" id="PF25917">
    <property type="entry name" value="BSH_RND"/>
    <property type="match status" value="1"/>
</dbReference>
<accession>A0A1I5B421</accession>
<dbReference type="Gene3D" id="2.40.30.170">
    <property type="match status" value="1"/>
</dbReference>
<dbReference type="Proteomes" id="UP000199236">
    <property type="component" value="Unassembled WGS sequence"/>
</dbReference>
<dbReference type="PANTHER" id="PTHR30469">
    <property type="entry name" value="MULTIDRUG RESISTANCE PROTEIN MDTA"/>
    <property type="match status" value="1"/>
</dbReference>
<reference evidence="5 6" key="1">
    <citation type="submission" date="2016-10" db="EMBL/GenBank/DDBJ databases">
        <authorList>
            <person name="de Groot N.N."/>
        </authorList>
    </citation>
    <scope>NUCLEOTIDE SEQUENCE [LARGE SCALE GENOMIC DNA]</scope>
    <source>
        <strain evidence="5 6">CGMCC 1.9157</strain>
    </source>
</reference>
<evidence type="ECO:0000313" key="6">
    <source>
        <dbReference type="Proteomes" id="UP000199236"/>
    </source>
</evidence>
<dbReference type="PANTHER" id="PTHR30469:SF20">
    <property type="entry name" value="EFFLUX RND TRANSPORTER PERIPLASMIC ADAPTOR SUBUNIT"/>
    <property type="match status" value="1"/>
</dbReference>
<evidence type="ECO:0000259" key="3">
    <source>
        <dbReference type="Pfam" id="PF25954"/>
    </source>
</evidence>
<feature type="domain" description="Multidrug resistance protein MdtA-like barrel-sandwich hybrid" evidence="2">
    <location>
        <begin position="69"/>
        <end position="188"/>
    </location>
</feature>
<evidence type="ECO:0000256" key="1">
    <source>
        <dbReference type="ARBA" id="ARBA00009477"/>
    </source>
</evidence>
<dbReference type="Pfam" id="PF25989">
    <property type="entry name" value="YknX_C"/>
    <property type="match status" value="1"/>
</dbReference>
<dbReference type="GO" id="GO:0015562">
    <property type="term" value="F:efflux transmembrane transporter activity"/>
    <property type="evidence" value="ECO:0007669"/>
    <property type="project" value="TreeGrafter"/>
</dbReference>
<dbReference type="NCBIfam" id="TIGR01730">
    <property type="entry name" value="RND_mfp"/>
    <property type="match status" value="1"/>
</dbReference>